<comment type="caution">
    <text evidence="2">The sequence shown here is derived from an EMBL/GenBank/DDBJ whole genome shotgun (WGS) entry which is preliminary data.</text>
</comment>
<evidence type="ECO:0000259" key="1">
    <source>
        <dbReference type="Pfam" id="PF03372"/>
    </source>
</evidence>
<dbReference type="EMBL" id="MQWD01000001">
    <property type="protein sequence ID" value="PAP77854.1"/>
    <property type="molecule type" value="Genomic_DNA"/>
</dbReference>
<dbReference type="GO" id="GO:0006506">
    <property type="term" value="P:GPI anchor biosynthetic process"/>
    <property type="evidence" value="ECO:0007669"/>
    <property type="project" value="TreeGrafter"/>
</dbReference>
<reference evidence="2 3" key="1">
    <citation type="submission" date="2016-11" db="EMBL/GenBank/DDBJ databases">
        <title>Study of marine rhodopsin-containing bacteria.</title>
        <authorList>
            <person name="Yoshizawa S."/>
            <person name="Kumagai Y."/>
            <person name="Kogure K."/>
        </authorList>
    </citation>
    <scope>NUCLEOTIDE SEQUENCE [LARGE SCALE GENOMIC DNA]</scope>
    <source>
        <strain evidence="2 3">SAORIC-28</strain>
    </source>
</reference>
<feature type="domain" description="Endonuclease/exonuclease/phosphatase" evidence="1">
    <location>
        <begin position="28"/>
        <end position="223"/>
    </location>
</feature>
<dbReference type="InterPro" id="IPR036691">
    <property type="entry name" value="Endo/exonu/phosph_ase_sf"/>
</dbReference>
<dbReference type="Proteomes" id="UP000216339">
    <property type="component" value="Unassembled WGS sequence"/>
</dbReference>
<name>A0A271J483_9BACT</name>
<keyword evidence="3" id="KW-1185">Reference proteome</keyword>
<dbReference type="PANTHER" id="PTHR14859">
    <property type="entry name" value="CALCOFLUOR WHITE HYPERSENSITIVE PROTEIN PRECURSOR"/>
    <property type="match status" value="1"/>
</dbReference>
<dbReference type="SUPFAM" id="SSF56219">
    <property type="entry name" value="DNase I-like"/>
    <property type="match status" value="1"/>
</dbReference>
<protein>
    <recommendedName>
        <fullName evidence="1">Endonuclease/exonuclease/phosphatase domain-containing protein</fullName>
    </recommendedName>
</protein>
<gene>
    <name evidence="2" type="ORF">BSZ37_16100</name>
</gene>
<dbReference type="RefSeq" id="WP_179299690.1">
    <property type="nucleotide sequence ID" value="NZ_MQWD01000001.1"/>
</dbReference>
<dbReference type="Gene3D" id="3.60.10.10">
    <property type="entry name" value="Endonuclease/exonuclease/phosphatase"/>
    <property type="match status" value="1"/>
</dbReference>
<accession>A0A271J483</accession>
<sequence length="240" mass="26753">MGRRLRVASYNIHRWAGVRGGRQYEPERASAVVNELDADVLALQEVLRPFNGDDPLRQLAQDLGFHLAFVVTRLHKRGELGNAVLSRWPLSGALTIDLSFGRLERRAALAVRVGDEEQSLQVAATHLALVDRTRARQVRHLLDHPHLVDGPAVLLGDMNAWRPTKASRALDDHFRDRHHNANWPASYPSVRPVLALDRLYARGAQVVALETHTSEAARRGSDHLPIIGTLEIDERDAEGA</sequence>
<dbReference type="InterPro" id="IPR051916">
    <property type="entry name" value="GPI-anchor_lipid_remodeler"/>
</dbReference>
<evidence type="ECO:0000313" key="2">
    <source>
        <dbReference type="EMBL" id="PAP77854.1"/>
    </source>
</evidence>
<dbReference type="GO" id="GO:0003824">
    <property type="term" value="F:catalytic activity"/>
    <property type="evidence" value="ECO:0007669"/>
    <property type="project" value="InterPro"/>
</dbReference>
<organism evidence="2 3">
    <name type="scientific">Rubrivirga marina</name>
    <dbReference type="NCBI Taxonomy" id="1196024"/>
    <lineage>
        <taxon>Bacteria</taxon>
        <taxon>Pseudomonadati</taxon>
        <taxon>Rhodothermota</taxon>
        <taxon>Rhodothermia</taxon>
        <taxon>Rhodothermales</taxon>
        <taxon>Rubricoccaceae</taxon>
        <taxon>Rubrivirga</taxon>
    </lineage>
</organism>
<dbReference type="GO" id="GO:0016020">
    <property type="term" value="C:membrane"/>
    <property type="evidence" value="ECO:0007669"/>
    <property type="project" value="GOC"/>
</dbReference>
<dbReference type="PANTHER" id="PTHR14859:SF15">
    <property type="entry name" value="ENDONUCLEASE_EXONUCLEASE_PHOSPHATASE DOMAIN-CONTAINING PROTEIN"/>
    <property type="match status" value="1"/>
</dbReference>
<dbReference type="InterPro" id="IPR005135">
    <property type="entry name" value="Endo/exonuclease/phosphatase"/>
</dbReference>
<dbReference type="Pfam" id="PF03372">
    <property type="entry name" value="Exo_endo_phos"/>
    <property type="match status" value="1"/>
</dbReference>
<proteinExistence type="predicted"/>
<dbReference type="AlphaFoldDB" id="A0A271J483"/>
<evidence type="ECO:0000313" key="3">
    <source>
        <dbReference type="Proteomes" id="UP000216339"/>
    </source>
</evidence>